<evidence type="ECO:0000313" key="3">
    <source>
        <dbReference type="Proteomes" id="UP000294802"/>
    </source>
</evidence>
<dbReference type="AlphaFoldDB" id="A0A4R6BTB1"/>
<keyword evidence="1" id="KW-0732">Signal</keyword>
<keyword evidence="3" id="KW-1185">Reference proteome</keyword>
<dbReference type="EMBL" id="SCWB01000013">
    <property type="protein sequence ID" value="TDM07701.1"/>
    <property type="molecule type" value="Genomic_DNA"/>
</dbReference>
<proteinExistence type="predicted"/>
<evidence type="ECO:0008006" key="4">
    <source>
        <dbReference type="Google" id="ProtNLM"/>
    </source>
</evidence>
<feature type="signal peptide" evidence="1">
    <location>
        <begin position="1"/>
        <end position="23"/>
    </location>
</feature>
<gene>
    <name evidence="2" type="ORF">ERX29_08135</name>
</gene>
<evidence type="ECO:0000313" key="2">
    <source>
        <dbReference type="EMBL" id="TDM07701.1"/>
    </source>
</evidence>
<name>A0A4R6BTB1_9STAP</name>
<feature type="chain" id="PRO_5038664482" description="Lipoprotein" evidence="1">
    <location>
        <begin position="24"/>
        <end position="251"/>
    </location>
</feature>
<organism evidence="2 3">
    <name type="scientific">Macrococcus lamae</name>
    <dbReference type="NCBI Taxonomy" id="198484"/>
    <lineage>
        <taxon>Bacteria</taxon>
        <taxon>Bacillati</taxon>
        <taxon>Bacillota</taxon>
        <taxon>Bacilli</taxon>
        <taxon>Bacillales</taxon>
        <taxon>Staphylococcaceae</taxon>
        <taxon>Macrococcus</taxon>
    </lineage>
</organism>
<dbReference type="RefSeq" id="WP_133444216.1">
    <property type="nucleotide sequence ID" value="NZ_SCWB01000013.1"/>
</dbReference>
<protein>
    <recommendedName>
        <fullName evidence="4">Lipoprotein</fullName>
    </recommendedName>
</protein>
<accession>A0A4R6BTB1</accession>
<dbReference type="OrthoDB" id="2417319at2"/>
<dbReference type="Proteomes" id="UP000294802">
    <property type="component" value="Unassembled WGS sequence"/>
</dbReference>
<dbReference type="PROSITE" id="PS51257">
    <property type="entry name" value="PROKAR_LIPOPROTEIN"/>
    <property type="match status" value="1"/>
</dbReference>
<reference evidence="2 3" key="1">
    <citation type="submission" date="2019-01" db="EMBL/GenBank/DDBJ databases">
        <title>Draft genome sequences of the type strains of six Macrococcus species.</title>
        <authorList>
            <person name="Mazhar S."/>
            <person name="Altermann E."/>
            <person name="Hill C."/>
            <person name="Mcauliffe O."/>
        </authorList>
    </citation>
    <scope>NUCLEOTIDE SEQUENCE [LARGE SCALE GENOMIC DNA]</scope>
    <source>
        <strain evidence="2 3">CCM4815</strain>
    </source>
</reference>
<evidence type="ECO:0000256" key="1">
    <source>
        <dbReference type="SAM" id="SignalP"/>
    </source>
</evidence>
<sequence>MKRQLVTTILASILLMTACSDQPANNSTHSTATQTKVTDTASLIRAAKSVTKDVKSYESTYKNDIQKGKDTSIVDFSLIKDAKDNQKVSIKNNTENATFYVYNKKTILKQNDEWIDASTYVGTQMISQTEPLLYPSQFKLIEQLKNAEYKSENGYTLTETFDDYNKYKELFANTKDNEKVITELEKAYPEISGTITVHFKENKQLDIITNKLTLKNDQTTVTNNAVTTFNKINNAKLDIPEEVKKAQQPAK</sequence>
<comment type="caution">
    <text evidence="2">The sequence shown here is derived from an EMBL/GenBank/DDBJ whole genome shotgun (WGS) entry which is preliminary data.</text>
</comment>